<dbReference type="OrthoDB" id="10290073at2759"/>
<evidence type="ECO:0000313" key="1">
    <source>
        <dbReference type="EMBL" id="KAE8364854.1"/>
    </source>
</evidence>
<gene>
    <name evidence="1" type="ORF">BDV27DRAFT_109841</name>
</gene>
<evidence type="ECO:0000313" key="2">
    <source>
        <dbReference type="Proteomes" id="UP000326268"/>
    </source>
</evidence>
<reference evidence="1 2" key="1">
    <citation type="submission" date="2019-04" db="EMBL/GenBank/DDBJ databases">
        <title>Friends and foes A comparative genomics studyof 23 Aspergillus species from section Flavi.</title>
        <authorList>
            <consortium name="DOE Joint Genome Institute"/>
            <person name="Kjaerbolling I."/>
            <person name="Vesth T."/>
            <person name="Frisvad J.C."/>
            <person name="Nybo J.L."/>
            <person name="Theobald S."/>
            <person name="Kildgaard S."/>
            <person name="Isbrandt T."/>
            <person name="Kuo A."/>
            <person name="Sato A."/>
            <person name="Lyhne E.K."/>
            <person name="Kogle M.E."/>
            <person name="Wiebenga A."/>
            <person name="Kun R.S."/>
            <person name="Lubbers R.J."/>
            <person name="Makela M.R."/>
            <person name="Barry K."/>
            <person name="Chovatia M."/>
            <person name="Clum A."/>
            <person name="Daum C."/>
            <person name="Haridas S."/>
            <person name="He G."/>
            <person name="LaButti K."/>
            <person name="Lipzen A."/>
            <person name="Mondo S."/>
            <person name="Riley R."/>
            <person name="Salamov A."/>
            <person name="Simmons B.A."/>
            <person name="Magnuson J.K."/>
            <person name="Henrissat B."/>
            <person name="Mortensen U.H."/>
            <person name="Larsen T.O."/>
            <person name="Devries R.P."/>
            <person name="Grigoriev I.V."/>
            <person name="Machida M."/>
            <person name="Baker S.E."/>
            <person name="Andersen M.R."/>
        </authorList>
    </citation>
    <scope>NUCLEOTIDE SEQUENCE [LARGE SCALE GENOMIC DNA]</scope>
    <source>
        <strain evidence="1 2">CBS 763.97</strain>
    </source>
</reference>
<protein>
    <submittedName>
        <fullName evidence="1">Uncharacterized protein</fullName>
    </submittedName>
</protein>
<sequence>MNYLRVLRLAFSFSVSMRKVMILVLRLIWSYSRPSTFCDTFSVLESLDFLVSLNPISRQVAHLNTQLFMCMEYVPNVIMGTKARRRECLHAWWIYLHFPLGPLKKTSSVKDSGRLLPVVMPGSVYNPAVVTLTKLENQVG</sequence>
<dbReference type="Proteomes" id="UP000326268">
    <property type="component" value="Unassembled WGS sequence"/>
</dbReference>
<organism evidence="1 2">
    <name type="scientific">Aspergillus caelatus</name>
    <dbReference type="NCBI Taxonomy" id="61420"/>
    <lineage>
        <taxon>Eukaryota</taxon>
        <taxon>Fungi</taxon>
        <taxon>Dikarya</taxon>
        <taxon>Ascomycota</taxon>
        <taxon>Pezizomycotina</taxon>
        <taxon>Eurotiomycetes</taxon>
        <taxon>Eurotiomycetidae</taxon>
        <taxon>Eurotiales</taxon>
        <taxon>Aspergillaceae</taxon>
        <taxon>Aspergillus</taxon>
        <taxon>Aspergillus subgen. Circumdati</taxon>
    </lineage>
</organism>
<dbReference type="RefSeq" id="XP_031927935.1">
    <property type="nucleotide sequence ID" value="XM_032064495.1"/>
</dbReference>
<accession>A0A5N7A4S7</accession>
<keyword evidence="2" id="KW-1185">Reference proteome</keyword>
<dbReference type="GeneID" id="43648941"/>
<dbReference type="EMBL" id="ML737642">
    <property type="protein sequence ID" value="KAE8364854.1"/>
    <property type="molecule type" value="Genomic_DNA"/>
</dbReference>
<dbReference type="AlphaFoldDB" id="A0A5N7A4S7"/>
<proteinExistence type="predicted"/>
<name>A0A5N7A4S7_9EURO</name>